<accession>K0KU52</accession>
<feature type="region of interest" description="Disordered" evidence="1">
    <location>
        <begin position="272"/>
        <end position="303"/>
    </location>
</feature>
<keyword evidence="2" id="KW-1133">Transmembrane helix</keyword>
<dbReference type="HOGENOM" id="CLU_824401_0_0_1"/>
<evidence type="ECO:0000313" key="3">
    <source>
        <dbReference type="EMBL" id="CCH46711.1"/>
    </source>
</evidence>
<keyword evidence="2" id="KW-0472">Membrane</keyword>
<proteinExistence type="predicted"/>
<dbReference type="EMBL" id="CAIF01000264">
    <property type="protein sequence ID" value="CCH46711.1"/>
    <property type="molecule type" value="Genomic_DNA"/>
</dbReference>
<organism evidence="3 4">
    <name type="scientific">Wickerhamomyces ciferrii (strain ATCC 14091 / BCRC 22168 / CBS 111 / JCM 3599 / NBRC 0793 / NRRL Y-1031 F-60-10)</name>
    <name type="common">Yeast</name>
    <name type="synonym">Pichia ciferrii</name>
    <dbReference type="NCBI Taxonomy" id="1206466"/>
    <lineage>
        <taxon>Eukaryota</taxon>
        <taxon>Fungi</taxon>
        <taxon>Dikarya</taxon>
        <taxon>Ascomycota</taxon>
        <taxon>Saccharomycotina</taxon>
        <taxon>Saccharomycetes</taxon>
        <taxon>Phaffomycetales</taxon>
        <taxon>Wickerhamomycetaceae</taxon>
        <taxon>Wickerhamomyces</taxon>
    </lineage>
</organism>
<feature type="transmembrane region" description="Helical" evidence="2">
    <location>
        <begin position="38"/>
        <end position="55"/>
    </location>
</feature>
<reference evidence="3 4" key="1">
    <citation type="journal article" date="2012" name="Eukaryot. Cell">
        <title>Draft genome sequence of Wickerhamomyces ciferrii NRRL Y-1031 F-60-10.</title>
        <authorList>
            <person name="Schneider J."/>
            <person name="Andrea H."/>
            <person name="Blom J."/>
            <person name="Jaenicke S."/>
            <person name="Ruckert C."/>
            <person name="Schorsch C."/>
            <person name="Szczepanowski R."/>
            <person name="Farwick M."/>
            <person name="Goesmann A."/>
            <person name="Puhler A."/>
            <person name="Schaffer S."/>
            <person name="Tauch A."/>
            <person name="Kohler T."/>
            <person name="Brinkrolf K."/>
        </authorList>
    </citation>
    <scope>NUCLEOTIDE SEQUENCE [LARGE SCALE GENOMIC DNA]</scope>
    <source>
        <strain evidence="4">ATCC 14091 / BCRC 22168 / CBS 111 / JCM 3599 / NBRC 0793 / NRRL Y-1031 F-60-10</strain>
    </source>
</reference>
<protein>
    <submittedName>
        <fullName evidence="3">Membrane protein</fullName>
    </submittedName>
</protein>
<dbReference type="AlphaFoldDB" id="K0KU52"/>
<sequence length="337" mass="38420">MMSIEVGEDQDPVMSYVGDAGDVGGFQLKNYVLGPLQLCLKVYSLVIVLLIVSVFESKRIAGIVLRQIESLVNAWLSTVLFILVLIHELVLSLRRSIHQSLHSELETSTSNSILPTNIKYSQLHDLFWTDETHQKIRISDDFQSFEFLDYSSAYENFYTRPNLQNTTNMNNTKNSNDGISLSFVSSPGISRVQQFNNKYKQKWRNRPHWWKIDTSLDQPGDLDMNNHDLPDYDEESPLNDETILNDTNGSETISLNKSNIEHIENGEILAASSPEGLDESEESKSPSITENTPTRNYHTQNSSRFHNKLKMAVGSNYRQNVWNGYAKNLKLLKPAQE</sequence>
<gene>
    <name evidence="3" type="ORF">BN7_6308</name>
</gene>
<feature type="compositionally biased region" description="Polar residues" evidence="1">
    <location>
        <begin position="285"/>
        <end position="303"/>
    </location>
</feature>
<keyword evidence="4" id="KW-1185">Reference proteome</keyword>
<evidence type="ECO:0000256" key="2">
    <source>
        <dbReference type="SAM" id="Phobius"/>
    </source>
</evidence>
<name>K0KU52_WICCF</name>
<feature type="transmembrane region" description="Helical" evidence="2">
    <location>
        <begin position="75"/>
        <end position="93"/>
    </location>
</feature>
<evidence type="ECO:0000256" key="1">
    <source>
        <dbReference type="SAM" id="MobiDB-lite"/>
    </source>
</evidence>
<evidence type="ECO:0000313" key="4">
    <source>
        <dbReference type="Proteomes" id="UP000009328"/>
    </source>
</evidence>
<dbReference type="Proteomes" id="UP000009328">
    <property type="component" value="Unassembled WGS sequence"/>
</dbReference>
<dbReference type="InParanoid" id="K0KU52"/>
<keyword evidence="2" id="KW-0812">Transmembrane</keyword>
<comment type="caution">
    <text evidence="3">The sequence shown here is derived from an EMBL/GenBank/DDBJ whole genome shotgun (WGS) entry which is preliminary data.</text>
</comment>